<gene>
    <name evidence="2" type="ORF">E0493_06980</name>
</gene>
<dbReference type="SUPFAM" id="SSF51120">
    <property type="entry name" value="beta-Roll"/>
    <property type="match status" value="1"/>
</dbReference>
<dbReference type="RefSeq" id="WP_160936205.1">
    <property type="nucleotide sequence ID" value="NZ_SNVJ01000004.1"/>
</dbReference>
<dbReference type="OrthoDB" id="9816306at2"/>
<name>A0A845BAH5_9PROT</name>
<accession>A0A845BAH5</accession>
<keyword evidence="3" id="KW-1185">Reference proteome</keyword>
<dbReference type="GO" id="GO:0005509">
    <property type="term" value="F:calcium ion binding"/>
    <property type="evidence" value="ECO:0007669"/>
    <property type="project" value="InterPro"/>
</dbReference>
<dbReference type="InterPro" id="IPR018511">
    <property type="entry name" value="Hemolysin-typ_Ca-bd_CS"/>
</dbReference>
<evidence type="ECO:0008006" key="4">
    <source>
        <dbReference type="Google" id="ProtNLM"/>
    </source>
</evidence>
<organism evidence="2 3">
    <name type="scientific">Teichococcus coralli</name>
    <dbReference type="NCBI Taxonomy" id="2545983"/>
    <lineage>
        <taxon>Bacteria</taxon>
        <taxon>Pseudomonadati</taxon>
        <taxon>Pseudomonadota</taxon>
        <taxon>Alphaproteobacteria</taxon>
        <taxon>Acetobacterales</taxon>
        <taxon>Roseomonadaceae</taxon>
        <taxon>Roseomonas</taxon>
    </lineage>
</organism>
<evidence type="ECO:0000313" key="3">
    <source>
        <dbReference type="Proteomes" id="UP000460715"/>
    </source>
</evidence>
<protein>
    <recommendedName>
        <fullName evidence="4">Calcium-binding protein</fullName>
    </recommendedName>
</protein>
<dbReference type="InterPro" id="IPR001343">
    <property type="entry name" value="Hemolysn_Ca-bd"/>
</dbReference>
<dbReference type="AlphaFoldDB" id="A0A845BAH5"/>
<proteinExistence type="predicted"/>
<sequence length="110" mass="11475">MNGTAGNDTLAGTSGDDLITGGRGNDKLTGGAGHDVFAFSKGDGFDWVSDFSHGNDTLKMAGMSQSDISWHETTWNGVGSGLEVVFNNGQNGGVFLPNVHSLDWSDFSFG</sequence>
<comment type="caution">
    <text evidence="2">The sequence shown here is derived from an EMBL/GenBank/DDBJ whole genome shotgun (WGS) entry which is preliminary data.</text>
</comment>
<dbReference type="Pfam" id="PF00353">
    <property type="entry name" value="HemolysinCabind"/>
    <property type="match status" value="1"/>
</dbReference>
<dbReference type="GO" id="GO:0005615">
    <property type="term" value="C:extracellular space"/>
    <property type="evidence" value="ECO:0007669"/>
    <property type="project" value="InterPro"/>
</dbReference>
<reference evidence="2 3" key="1">
    <citation type="submission" date="2019-03" db="EMBL/GenBank/DDBJ databases">
        <title>Roseomonas sp. a novel Roseomonas species isolated from Sea whip Gorgonian.</title>
        <authorList>
            <person name="Li F."/>
            <person name="Pan X."/>
            <person name="Huang S."/>
            <person name="Li Z."/>
            <person name="Meng B."/>
        </authorList>
    </citation>
    <scope>NUCLEOTIDE SEQUENCE [LARGE SCALE GENOMIC DNA]</scope>
    <source>
        <strain evidence="2 3">M0104</strain>
    </source>
</reference>
<dbReference type="PROSITE" id="PS00330">
    <property type="entry name" value="HEMOLYSIN_CALCIUM"/>
    <property type="match status" value="2"/>
</dbReference>
<evidence type="ECO:0000256" key="1">
    <source>
        <dbReference type="SAM" id="MobiDB-lite"/>
    </source>
</evidence>
<dbReference type="InterPro" id="IPR011049">
    <property type="entry name" value="Serralysin-like_metalloprot_C"/>
</dbReference>
<dbReference type="PRINTS" id="PR00313">
    <property type="entry name" value="CABNDNGRPT"/>
</dbReference>
<evidence type="ECO:0000313" key="2">
    <source>
        <dbReference type="EMBL" id="MXP63096.1"/>
    </source>
</evidence>
<feature type="compositionally biased region" description="Polar residues" evidence="1">
    <location>
        <begin position="1"/>
        <end position="12"/>
    </location>
</feature>
<dbReference type="EMBL" id="SNVJ01000004">
    <property type="protein sequence ID" value="MXP63096.1"/>
    <property type="molecule type" value="Genomic_DNA"/>
</dbReference>
<feature type="region of interest" description="Disordered" evidence="1">
    <location>
        <begin position="1"/>
        <end position="25"/>
    </location>
</feature>
<dbReference type="Gene3D" id="2.150.10.10">
    <property type="entry name" value="Serralysin-like metalloprotease, C-terminal"/>
    <property type="match status" value="1"/>
</dbReference>
<dbReference type="Proteomes" id="UP000460715">
    <property type="component" value="Unassembled WGS sequence"/>
</dbReference>